<gene>
    <name evidence="2" type="ORF">GCM10023200_59760</name>
</gene>
<keyword evidence="3" id="KW-1185">Reference proteome</keyword>
<protein>
    <recommendedName>
        <fullName evidence="4">Glycosyltransferase RgtA/B/C/D-like domain-containing protein</fullName>
    </recommendedName>
</protein>
<feature type="transmembrane region" description="Helical" evidence="1">
    <location>
        <begin position="294"/>
        <end position="314"/>
    </location>
</feature>
<feature type="transmembrane region" description="Helical" evidence="1">
    <location>
        <begin position="261"/>
        <end position="287"/>
    </location>
</feature>
<feature type="transmembrane region" description="Helical" evidence="1">
    <location>
        <begin position="346"/>
        <end position="369"/>
    </location>
</feature>
<keyword evidence="1" id="KW-0472">Membrane</keyword>
<feature type="transmembrane region" description="Helical" evidence="1">
    <location>
        <begin position="94"/>
        <end position="111"/>
    </location>
</feature>
<feature type="transmembrane region" description="Helical" evidence="1">
    <location>
        <begin position="203"/>
        <end position="223"/>
    </location>
</feature>
<evidence type="ECO:0000313" key="3">
    <source>
        <dbReference type="Proteomes" id="UP001500928"/>
    </source>
</evidence>
<accession>A0ABP9CLZ9</accession>
<feature type="transmembrane region" description="Helical" evidence="1">
    <location>
        <begin position="165"/>
        <end position="196"/>
    </location>
</feature>
<evidence type="ECO:0000313" key="2">
    <source>
        <dbReference type="EMBL" id="GAA4814096.1"/>
    </source>
</evidence>
<dbReference type="EMBL" id="BAABHO010000093">
    <property type="protein sequence ID" value="GAA4814096.1"/>
    <property type="molecule type" value="Genomic_DNA"/>
</dbReference>
<name>A0ABP9CLZ9_9PSEU</name>
<feature type="transmembrane region" description="Helical" evidence="1">
    <location>
        <begin position="320"/>
        <end position="339"/>
    </location>
</feature>
<proteinExistence type="predicted"/>
<dbReference type="Proteomes" id="UP001500928">
    <property type="component" value="Unassembled WGS sequence"/>
</dbReference>
<organism evidence="2 3">
    <name type="scientific">Actinomycetospora chlora</name>
    <dbReference type="NCBI Taxonomy" id="663608"/>
    <lineage>
        <taxon>Bacteria</taxon>
        <taxon>Bacillati</taxon>
        <taxon>Actinomycetota</taxon>
        <taxon>Actinomycetes</taxon>
        <taxon>Pseudonocardiales</taxon>
        <taxon>Pseudonocardiaceae</taxon>
        <taxon>Actinomycetospora</taxon>
    </lineage>
</organism>
<dbReference type="RefSeq" id="WP_345425196.1">
    <property type="nucleotide sequence ID" value="NZ_BAABHO010000093.1"/>
</dbReference>
<keyword evidence="1" id="KW-1133">Transmembrane helix</keyword>
<keyword evidence="1" id="KW-0812">Transmembrane</keyword>
<sequence length="476" mass="48755">MTPRRAAPTPWGRADLVLLVVLYAATAAWFLWLAAGASAQGVITGEEASVSHRDAMALAVRWQPSIWSTNAAGQLFYWAAGHLDPDYGLLYARTWKAVASALLAPLLYVTAQRRLGCGRASAVLAGVVGVALPAVSLLAWVGIETPLDVVAGLAALLLVTSRTRWWWLGLVMAGVAVSLYTAALASAGAVVVVALVRAVRAPLGFLAGAAGGALVVVTPLWWWRNGGIVVTGGGRAGPEPAAAGEHLRELGGYALDSGSSYYWFADLPALGAPWIAAVLVVGALVGIAARVGQLWPWLLAGVLAVALYAVASGVPGTRRVLLVAVVLALAAAVGVDVVASAGRWTAAAVVPLVVLAVLVTPLVTAMVGWRGEVAAGRPALPIDWPFPVDPGGDQASTLARLADGLRAGRTTPREVGDGWGGTRTLAMIFMLDERAGRAPALGPGDVLAYYRVSEDCPPLDGPACGVSASRAPGPGG</sequence>
<comment type="caution">
    <text evidence="2">The sequence shown here is derived from an EMBL/GenBank/DDBJ whole genome shotgun (WGS) entry which is preliminary data.</text>
</comment>
<feature type="transmembrane region" description="Helical" evidence="1">
    <location>
        <begin position="123"/>
        <end position="143"/>
    </location>
</feature>
<reference evidence="3" key="1">
    <citation type="journal article" date="2019" name="Int. J. Syst. Evol. Microbiol.">
        <title>The Global Catalogue of Microorganisms (GCM) 10K type strain sequencing project: providing services to taxonomists for standard genome sequencing and annotation.</title>
        <authorList>
            <consortium name="The Broad Institute Genomics Platform"/>
            <consortium name="The Broad Institute Genome Sequencing Center for Infectious Disease"/>
            <person name="Wu L."/>
            <person name="Ma J."/>
        </authorList>
    </citation>
    <scope>NUCLEOTIDE SEQUENCE [LARGE SCALE GENOMIC DNA]</scope>
    <source>
        <strain evidence="3">JCM 17979</strain>
    </source>
</reference>
<evidence type="ECO:0008006" key="4">
    <source>
        <dbReference type="Google" id="ProtNLM"/>
    </source>
</evidence>
<evidence type="ECO:0000256" key="1">
    <source>
        <dbReference type="SAM" id="Phobius"/>
    </source>
</evidence>